<comment type="cofactor">
    <cofactor evidence="1">
        <name>FAD</name>
        <dbReference type="ChEBI" id="CHEBI:57692"/>
    </cofactor>
</comment>
<dbReference type="Gene3D" id="3.10.20.30">
    <property type="match status" value="1"/>
</dbReference>
<dbReference type="InterPro" id="IPR006058">
    <property type="entry name" value="2Fe2S_fd_BS"/>
</dbReference>
<feature type="domain" description="2Fe-2S ferredoxin-type" evidence="2">
    <location>
        <begin position="234"/>
        <end position="325"/>
    </location>
</feature>
<dbReference type="GO" id="GO:0051537">
    <property type="term" value="F:2 iron, 2 sulfur cluster binding"/>
    <property type="evidence" value="ECO:0007669"/>
    <property type="project" value="InterPro"/>
</dbReference>
<dbReference type="GO" id="GO:0016491">
    <property type="term" value="F:oxidoreductase activity"/>
    <property type="evidence" value="ECO:0007669"/>
    <property type="project" value="InterPro"/>
</dbReference>
<proteinExistence type="predicted"/>
<keyword evidence="4" id="KW-0808">Transferase</keyword>
<evidence type="ECO:0000259" key="3">
    <source>
        <dbReference type="PROSITE" id="PS51384"/>
    </source>
</evidence>
<dbReference type="AlphaFoldDB" id="A0A1T4Y3J0"/>
<dbReference type="PROSITE" id="PS51085">
    <property type="entry name" value="2FE2S_FER_2"/>
    <property type="match status" value="1"/>
</dbReference>
<dbReference type="PANTHER" id="PTHR47354">
    <property type="entry name" value="NADH OXIDOREDUCTASE HCR"/>
    <property type="match status" value="1"/>
</dbReference>
<feature type="domain" description="FAD-binding FR-type" evidence="3">
    <location>
        <begin position="7"/>
        <end position="108"/>
    </location>
</feature>
<evidence type="ECO:0000313" key="5">
    <source>
        <dbReference type="Proteomes" id="UP000189735"/>
    </source>
</evidence>
<dbReference type="PRINTS" id="PR00409">
    <property type="entry name" value="PHDIOXRDTASE"/>
</dbReference>
<dbReference type="PANTHER" id="PTHR47354:SF2">
    <property type="entry name" value="BLR2392 PROTEIN"/>
    <property type="match status" value="1"/>
</dbReference>
<dbReference type="PROSITE" id="PS51384">
    <property type="entry name" value="FAD_FR"/>
    <property type="match status" value="1"/>
</dbReference>
<gene>
    <name evidence="4" type="ORF">SAMN06295879_2225</name>
</gene>
<dbReference type="SUPFAM" id="SSF54292">
    <property type="entry name" value="2Fe-2S ferredoxin-like"/>
    <property type="match status" value="1"/>
</dbReference>
<dbReference type="InterPro" id="IPR001041">
    <property type="entry name" value="2Fe-2S_ferredoxin-type"/>
</dbReference>
<accession>A0A1T4Y3J0</accession>
<dbReference type="Gene3D" id="2.40.30.10">
    <property type="entry name" value="Translation factors"/>
    <property type="match status" value="1"/>
</dbReference>
<dbReference type="Pfam" id="PF00111">
    <property type="entry name" value="Fer2"/>
    <property type="match status" value="1"/>
</dbReference>
<dbReference type="InterPro" id="IPR017927">
    <property type="entry name" value="FAD-bd_FR_type"/>
</dbReference>
<dbReference type="Gene3D" id="3.40.50.80">
    <property type="entry name" value="Nucleotide-binding domain of ferredoxin-NADP reductase (FNR) module"/>
    <property type="match status" value="1"/>
</dbReference>
<dbReference type="RefSeq" id="WP_078714448.1">
    <property type="nucleotide sequence ID" value="NZ_FUYG01000005.1"/>
</dbReference>
<dbReference type="InterPro" id="IPR036010">
    <property type="entry name" value="2Fe-2S_ferredoxin-like_sf"/>
</dbReference>
<dbReference type="SUPFAM" id="SSF52343">
    <property type="entry name" value="Ferredoxin reductase-like, C-terminal NADP-linked domain"/>
    <property type="match status" value="1"/>
</dbReference>
<dbReference type="InterPro" id="IPR012675">
    <property type="entry name" value="Beta-grasp_dom_sf"/>
</dbReference>
<dbReference type="InterPro" id="IPR050415">
    <property type="entry name" value="MRET"/>
</dbReference>
<dbReference type="EMBL" id="FUYG01000005">
    <property type="protein sequence ID" value="SKA96394.1"/>
    <property type="molecule type" value="Genomic_DNA"/>
</dbReference>
<dbReference type="Proteomes" id="UP000189735">
    <property type="component" value="Unassembled WGS sequence"/>
</dbReference>
<evidence type="ECO:0000256" key="1">
    <source>
        <dbReference type="ARBA" id="ARBA00001974"/>
    </source>
</evidence>
<dbReference type="SUPFAM" id="SSF63380">
    <property type="entry name" value="Riboflavin synthase domain-like"/>
    <property type="match status" value="1"/>
</dbReference>
<dbReference type="GO" id="GO:0008168">
    <property type="term" value="F:methyltransferase activity"/>
    <property type="evidence" value="ECO:0007669"/>
    <property type="project" value="UniProtKB-KW"/>
</dbReference>
<reference evidence="5" key="1">
    <citation type="submission" date="2017-02" db="EMBL/GenBank/DDBJ databases">
        <authorList>
            <person name="Varghese N."/>
            <person name="Submissions S."/>
        </authorList>
    </citation>
    <scope>NUCLEOTIDE SEQUENCE [LARGE SCALE GENOMIC DNA]</scope>
    <source>
        <strain evidence="5">VKM Ac-2052</strain>
    </source>
</reference>
<dbReference type="InterPro" id="IPR017938">
    <property type="entry name" value="Riboflavin_synthase-like_b-brl"/>
</dbReference>
<evidence type="ECO:0000313" key="4">
    <source>
        <dbReference type="EMBL" id="SKA96394.1"/>
    </source>
</evidence>
<dbReference type="CDD" id="cd00207">
    <property type="entry name" value="fer2"/>
    <property type="match status" value="1"/>
</dbReference>
<dbReference type="CDD" id="cd06185">
    <property type="entry name" value="PDR_like"/>
    <property type="match status" value="1"/>
</dbReference>
<organism evidence="4 5">
    <name type="scientific">Agreia bicolorata</name>
    <dbReference type="NCBI Taxonomy" id="110935"/>
    <lineage>
        <taxon>Bacteria</taxon>
        <taxon>Bacillati</taxon>
        <taxon>Actinomycetota</taxon>
        <taxon>Actinomycetes</taxon>
        <taxon>Micrococcales</taxon>
        <taxon>Microbacteriaceae</taxon>
        <taxon>Agreia</taxon>
    </lineage>
</organism>
<dbReference type="GO" id="GO:0032259">
    <property type="term" value="P:methylation"/>
    <property type="evidence" value="ECO:0007669"/>
    <property type="project" value="UniProtKB-KW"/>
</dbReference>
<dbReference type="InterPro" id="IPR039261">
    <property type="entry name" value="FNR_nucleotide-bd"/>
</dbReference>
<name>A0A1T4Y3J0_9MICO</name>
<keyword evidence="4" id="KW-0489">Methyltransferase</keyword>
<protein>
    <submittedName>
        <fullName evidence="4">Vanillate demethylase subunit B</fullName>
    </submittedName>
</protein>
<sequence>MATAHTAFWQSATVVENTALTSAIRRIVVAPSRPVPADPGSHVDVLVTIGAEAVVRSYSIVDSASDGSLLAISVFASETSRGGATAMHALAAGDRIELTQPLQDFPLRIGAPSYLLLAGGIGITAIAGMARTLAARAVPYRLVYCGRRRDQMAYLDQLTTEHGARLDVHIGDEGTSVDVPELVSTVQPGTELYMCGPIRLMDAVRRAWTERELPASDLRFETFGNSGWHQPEPFRVRIPALGIETSVSASSTLLEALEDVGVDALNDCRRGECGLCEARVLGLHGVIDHRDVFYSERQRDAGSRICVCVSRVRGDGRSIPSITLELS</sequence>
<evidence type="ECO:0000259" key="2">
    <source>
        <dbReference type="PROSITE" id="PS51085"/>
    </source>
</evidence>
<dbReference type="PROSITE" id="PS00197">
    <property type="entry name" value="2FE2S_FER_1"/>
    <property type="match status" value="1"/>
</dbReference>